<keyword evidence="1" id="KW-0472">Membrane</keyword>
<organism evidence="2 3">
    <name type="scientific">Candidatus Thermoflexus japonica</name>
    <dbReference type="NCBI Taxonomy" id="2035417"/>
    <lineage>
        <taxon>Bacteria</taxon>
        <taxon>Bacillati</taxon>
        <taxon>Chloroflexota</taxon>
        <taxon>Thermoflexia</taxon>
        <taxon>Thermoflexales</taxon>
        <taxon>Thermoflexaceae</taxon>
        <taxon>Thermoflexus</taxon>
    </lineage>
</organism>
<name>A0A2H5Y4C8_9CHLR</name>
<proteinExistence type="predicted"/>
<protein>
    <submittedName>
        <fullName evidence="2">Uncharacterized protein</fullName>
    </submittedName>
</protein>
<feature type="transmembrane region" description="Helical" evidence="1">
    <location>
        <begin position="43"/>
        <end position="63"/>
    </location>
</feature>
<keyword evidence="1" id="KW-0812">Transmembrane</keyword>
<evidence type="ECO:0000313" key="2">
    <source>
        <dbReference type="EMBL" id="GBD08286.1"/>
    </source>
</evidence>
<gene>
    <name evidence="2" type="ORF">HRbin22_00519</name>
</gene>
<reference evidence="3" key="1">
    <citation type="submission" date="2017-09" db="EMBL/GenBank/DDBJ databases">
        <title>Metaegenomics of thermophilic ammonia-oxidizing enrichment culture.</title>
        <authorList>
            <person name="Kato S."/>
            <person name="Suzuki K."/>
        </authorList>
    </citation>
    <scope>NUCLEOTIDE SEQUENCE [LARGE SCALE GENOMIC DNA]</scope>
</reference>
<dbReference type="Proteomes" id="UP000236642">
    <property type="component" value="Unassembled WGS sequence"/>
</dbReference>
<keyword evidence="1" id="KW-1133">Transmembrane helix</keyword>
<sequence length="70" mass="7836">MLLEGVQDVDVDKASVPPWGAVFALIPIVSLGMWLCSVNPIYGVVYMFFYPFILMPTLGHWLWAVKPQPA</sequence>
<accession>A0A2H5Y4C8</accession>
<evidence type="ECO:0000256" key="1">
    <source>
        <dbReference type="SAM" id="Phobius"/>
    </source>
</evidence>
<dbReference type="EMBL" id="BEHY01000007">
    <property type="protein sequence ID" value="GBD08286.1"/>
    <property type="molecule type" value="Genomic_DNA"/>
</dbReference>
<evidence type="ECO:0000313" key="3">
    <source>
        <dbReference type="Proteomes" id="UP000236642"/>
    </source>
</evidence>
<dbReference type="AlphaFoldDB" id="A0A2H5Y4C8"/>
<comment type="caution">
    <text evidence="2">The sequence shown here is derived from an EMBL/GenBank/DDBJ whole genome shotgun (WGS) entry which is preliminary data.</text>
</comment>
<feature type="transmembrane region" description="Helical" evidence="1">
    <location>
        <begin position="16"/>
        <end position="36"/>
    </location>
</feature>